<organism evidence="1 2">
    <name type="scientific">Sandaracinobacteroides saxicola</name>
    <dbReference type="NCBI Taxonomy" id="2759707"/>
    <lineage>
        <taxon>Bacteria</taxon>
        <taxon>Pseudomonadati</taxon>
        <taxon>Pseudomonadota</taxon>
        <taxon>Alphaproteobacteria</taxon>
        <taxon>Sphingomonadales</taxon>
        <taxon>Sphingosinicellaceae</taxon>
        <taxon>Sandaracinobacteroides</taxon>
    </lineage>
</organism>
<evidence type="ECO:0000313" key="2">
    <source>
        <dbReference type="Proteomes" id="UP000515292"/>
    </source>
</evidence>
<dbReference type="Proteomes" id="UP000515292">
    <property type="component" value="Chromosome"/>
</dbReference>
<evidence type="ECO:0000313" key="1">
    <source>
        <dbReference type="EMBL" id="QMW23719.1"/>
    </source>
</evidence>
<name>A0A7G5IK27_9SPHN</name>
<keyword evidence="2" id="KW-1185">Reference proteome</keyword>
<dbReference type="KEGG" id="sand:H3309_04315"/>
<dbReference type="EMBL" id="CP059851">
    <property type="protein sequence ID" value="QMW23719.1"/>
    <property type="molecule type" value="Genomic_DNA"/>
</dbReference>
<gene>
    <name evidence="1" type="ORF">H3309_04315</name>
</gene>
<protein>
    <submittedName>
        <fullName evidence="1">Uncharacterized protein</fullName>
    </submittedName>
</protein>
<proteinExistence type="predicted"/>
<accession>A0A7G5IK27</accession>
<dbReference type="AlphaFoldDB" id="A0A7G5IK27"/>
<reference evidence="1 2" key="1">
    <citation type="submission" date="2020-07" db="EMBL/GenBank/DDBJ databases">
        <title>Complete genome sequence for Sandaracinobacter sp. M6.</title>
        <authorList>
            <person name="Tang Y."/>
            <person name="Liu Q."/>
            <person name="Guo Z."/>
            <person name="Lei P."/>
            <person name="Huang B."/>
        </authorList>
    </citation>
    <scope>NUCLEOTIDE SEQUENCE [LARGE SCALE GENOMIC DNA]</scope>
    <source>
        <strain evidence="1 2">M6</strain>
    </source>
</reference>
<dbReference type="RefSeq" id="WP_182297542.1">
    <property type="nucleotide sequence ID" value="NZ_CP059851.1"/>
</dbReference>
<sequence length="119" mass="12879">MNENDLTTIARQIAEQLFDTEEAVDNALEKLALFIAFMPVARRNANLSIGFGQVAIRRMTAAVDKIAEVRQQLAGAHSELADAQSKLGLDAVAFGGFSDKPGRRHIMSAPTLRLVDQAA</sequence>